<evidence type="ECO:0000256" key="5">
    <source>
        <dbReference type="ARBA" id="ARBA00022944"/>
    </source>
</evidence>
<protein>
    <recommendedName>
        <fullName evidence="10">CDP-glycerol glycerophosphotransferase family protein</fullName>
    </recommendedName>
</protein>
<comment type="caution">
    <text evidence="8">The sequence shown here is derived from an EMBL/GenBank/DDBJ whole genome shotgun (WGS) entry which is preliminary data.</text>
</comment>
<dbReference type="Gene3D" id="3.40.50.11820">
    <property type="match status" value="1"/>
</dbReference>
<dbReference type="Pfam" id="PF04464">
    <property type="entry name" value="Glyphos_transf"/>
    <property type="match status" value="1"/>
</dbReference>
<keyword evidence="3" id="KW-1003">Cell membrane</keyword>
<dbReference type="PANTHER" id="PTHR37316">
    <property type="entry name" value="TEICHOIC ACID GLYCEROL-PHOSPHATE PRIMASE"/>
    <property type="match status" value="1"/>
</dbReference>
<dbReference type="Proteomes" id="UP000314223">
    <property type="component" value="Unassembled WGS sequence"/>
</dbReference>
<dbReference type="GO" id="GO:0047355">
    <property type="term" value="F:CDP-glycerol glycerophosphotransferase activity"/>
    <property type="evidence" value="ECO:0007669"/>
    <property type="project" value="InterPro"/>
</dbReference>
<dbReference type="PANTHER" id="PTHR37316:SF3">
    <property type="entry name" value="TEICHOIC ACID GLYCEROL-PHOSPHATE TRANSFERASE"/>
    <property type="match status" value="1"/>
</dbReference>
<comment type="similarity">
    <text evidence="2">Belongs to the CDP-glycerol glycerophosphotransferase family.</text>
</comment>
<evidence type="ECO:0000256" key="4">
    <source>
        <dbReference type="ARBA" id="ARBA00022679"/>
    </source>
</evidence>
<evidence type="ECO:0000313" key="8">
    <source>
        <dbReference type="EMBL" id="TNM55173.1"/>
    </source>
</evidence>
<dbReference type="InterPro" id="IPR007554">
    <property type="entry name" value="Glycerophosphate_synth"/>
</dbReference>
<evidence type="ECO:0000256" key="1">
    <source>
        <dbReference type="ARBA" id="ARBA00004202"/>
    </source>
</evidence>
<dbReference type="InterPro" id="IPR043149">
    <property type="entry name" value="TagF_N"/>
</dbReference>
<reference evidence="8 9" key="1">
    <citation type="submission" date="2019-06" db="EMBL/GenBank/DDBJ databases">
        <authorList>
            <person name="Mardanova A.M."/>
            <person name="Pudova D.S."/>
            <person name="Shagimardanova E.I."/>
            <person name="Gogoleva N.E."/>
            <person name="Lutfullin M.T."/>
            <person name="Hadieva G.F."/>
            <person name="Sharipova M.R."/>
        </authorList>
    </citation>
    <scope>NUCLEOTIDE SEQUENCE [LARGE SCALE GENOMIC DNA]</scope>
    <source>
        <strain evidence="8 9">MG-1</strain>
    </source>
</reference>
<dbReference type="GO" id="GO:0019350">
    <property type="term" value="P:teichoic acid biosynthetic process"/>
    <property type="evidence" value="ECO:0007669"/>
    <property type="project" value="UniProtKB-KW"/>
</dbReference>
<keyword evidence="4" id="KW-0808">Transferase</keyword>
<evidence type="ECO:0000313" key="9">
    <source>
        <dbReference type="Proteomes" id="UP000314223"/>
    </source>
</evidence>
<dbReference type="GO" id="GO:0005886">
    <property type="term" value="C:plasma membrane"/>
    <property type="evidence" value="ECO:0007669"/>
    <property type="project" value="UniProtKB-SubCell"/>
</dbReference>
<dbReference type="RefSeq" id="WP_139468316.1">
    <property type="nucleotide sequence ID" value="NZ_VDMQ01000004.1"/>
</dbReference>
<organism evidence="8 9">
    <name type="scientific">Brevibacterium sediminis</name>
    <dbReference type="NCBI Taxonomy" id="1857024"/>
    <lineage>
        <taxon>Bacteria</taxon>
        <taxon>Bacillati</taxon>
        <taxon>Actinomycetota</taxon>
        <taxon>Actinomycetes</taxon>
        <taxon>Micrococcales</taxon>
        <taxon>Brevibacteriaceae</taxon>
        <taxon>Brevibacterium</taxon>
    </lineage>
</organism>
<dbReference type="SUPFAM" id="SSF53756">
    <property type="entry name" value="UDP-Glycosyltransferase/glycogen phosphorylase"/>
    <property type="match status" value="1"/>
</dbReference>
<evidence type="ECO:0008006" key="10">
    <source>
        <dbReference type="Google" id="ProtNLM"/>
    </source>
</evidence>
<comment type="subcellular location">
    <subcellularLocation>
        <location evidence="1">Cell membrane</location>
        <topology evidence="1">Peripheral membrane protein</topology>
    </subcellularLocation>
</comment>
<accession>A0A5C4X4I4</accession>
<evidence type="ECO:0000256" key="3">
    <source>
        <dbReference type="ARBA" id="ARBA00022475"/>
    </source>
</evidence>
<name>A0A5C4X4I4_9MICO</name>
<evidence type="ECO:0000256" key="6">
    <source>
        <dbReference type="ARBA" id="ARBA00023136"/>
    </source>
</evidence>
<keyword evidence="6" id="KW-0472">Membrane</keyword>
<feature type="compositionally biased region" description="Basic and acidic residues" evidence="7">
    <location>
        <begin position="494"/>
        <end position="505"/>
    </location>
</feature>
<evidence type="ECO:0000256" key="2">
    <source>
        <dbReference type="ARBA" id="ARBA00010488"/>
    </source>
</evidence>
<gene>
    <name evidence="8" type="ORF">FHQ09_08065</name>
</gene>
<dbReference type="EMBL" id="VDMQ01000004">
    <property type="protein sequence ID" value="TNM55173.1"/>
    <property type="molecule type" value="Genomic_DNA"/>
</dbReference>
<dbReference type="InterPro" id="IPR051612">
    <property type="entry name" value="Teichoic_Acid_Biosynth"/>
</dbReference>
<keyword evidence="5" id="KW-0777">Teichoic acid biosynthesis</keyword>
<dbReference type="Gene3D" id="3.40.50.12580">
    <property type="match status" value="1"/>
</dbReference>
<feature type="region of interest" description="Disordered" evidence="7">
    <location>
        <begin position="493"/>
        <end position="526"/>
    </location>
</feature>
<dbReference type="InterPro" id="IPR043148">
    <property type="entry name" value="TagF_C"/>
</dbReference>
<proteinExistence type="inferred from homology"/>
<dbReference type="AlphaFoldDB" id="A0A5C4X4I4"/>
<evidence type="ECO:0000256" key="7">
    <source>
        <dbReference type="SAM" id="MobiDB-lite"/>
    </source>
</evidence>
<sequence length="578" mass="65808">MPGRNTLGAPKGLLRHRRTTGDEFWKKKLRDAEELKTRQAEYNEAVPTNAKVIFYESMSGARMMDSPYALFARIFDDPAFRDHHHVWSVRSQDLVPDELKDEPRVTFVTRNTDAHMYFLALAGHIIGNSLLPEHFVRKTEQKYLNTWHGIAYKALGRTEDSPLGAAGSVYNLLQATHVLTPCPFMTETELSRFSLRGVFSGSLAEIGYPRQDLMLNMHQDRASRIKEELGLDPDRKTVLYAPTWRGNKGTARFDADQLEKDIDSLTKLDANVVFQAHHIMLRHIKDVDYGNIIVPPPSIVTNELLAVTDLLISDYSSIFFDFLATNKPIVHYLYDYDAYAEERGLLLDKSELPGPIVTTSDELIATVSDLTARSYIPDEKYRRAQAKFGPYDDGQASDRTIRWFFQGDSADIRLVETRQRPSIIFWGGRLDKGKKTRDFLESVRIAAEAGDKEVTLFVAHSAKSNEAAMEQIRDLGLTVSIVARNDYEMAMTTAERDARNPDDTSKGAPNAETTATPWQRLKSVFRRPKDPVEPADSLLSDMYNREYRRVFGDSQFDELVMFPGASHFWKKLAEHARR</sequence>